<dbReference type="EMBL" id="BSXS01006584">
    <property type="protein sequence ID" value="GME85717.1"/>
    <property type="molecule type" value="Genomic_DNA"/>
</dbReference>
<protein>
    <submittedName>
        <fullName evidence="1">Unnamed protein product</fullName>
    </submittedName>
</protein>
<dbReference type="Proteomes" id="UP001165064">
    <property type="component" value="Unassembled WGS sequence"/>
</dbReference>
<proteinExistence type="predicted"/>
<name>A0ACB5TDD3_AMBMO</name>
<accession>A0ACB5TDD3</accession>
<sequence length="194" mass="22610">MLKYIEYLHCKPHQLNLFQYGTLDNMKYLTLYINTFVTEKEDCWKSLPPNVSFINLDVRKKHSSTEVVPTTSTRRPCSPYEGKFGGLTFHKDFNSKVIHLNNPHKITFLGDDGTDETMFGNPYLCFNNPPAIDHLAYFRIQIVTEFAPIFVIENPPSNIIHGSKMFSYHSSTYVFKHPQEETFVPVRWCTTSRF</sequence>
<comment type="caution">
    <text evidence="1">The sequence shown here is derived from an EMBL/GenBank/DDBJ whole genome shotgun (WGS) entry which is preliminary data.</text>
</comment>
<gene>
    <name evidence="1" type="ORF">Amon02_000775200</name>
</gene>
<reference evidence="1" key="1">
    <citation type="submission" date="2023-04" db="EMBL/GenBank/DDBJ databases">
        <title>Ambrosiozyma monospora NBRC 10751.</title>
        <authorList>
            <person name="Ichikawa N."/>
            <person name="Sato H."/>
            <person name="Tonouchi N."/>
        </authorList>
    </citation>
    <scope>NUCLEOTIDE SEQUENCE</scope>
    <source>
        <strain evidence="1">NBRC 10751</strain>
    </source>
</reference>
<keyword evidence="2" id="KW-1185">Reference proteome</keyword>
<evidence type="ECO:0000313" key="2">
    <source>
        <dbReference type="Proteomes" id="UP001165064"/>
    </source>
</evidence>
<evidence type="ECO:0000313" key="1">
    <source>
        <dbReference type="EMBL" id="GME85717.1"/>
    </source>
</evidence>
<organism evidence="1 2">
    <name type="scientific">Ambrosiozyma monospora</name>
    <name type="common">Yeast</name>
    <name type="synonym">Endomycopsis monosporus</name>
    <dbReference type="NCBI Taxonomy" id="43982"/>
    <lineage>
        <taxon>Eukaryota</taxon>
        <taxon>Fungi</taxon>
        <taxon>Dikarya</taxon>
        <taxon>Ascomycota</taxon>
        <taxon>Saccharomycotina</taxon>
        <taxon>Pichiomycetes</taxon>
        <taxon>Pichiales</taxon>
        <taxon>Pichiaceae</taxon>
        <taxon>Ambrosiozyma</taxon>
    </lineage>
</organism>